<dbReference type="Proteomes" id="UP000176608">
    <property type="component" value="Unassembled WGS sequence"/>
</dbReference>
<dbReference type="Pfam" id="PF13196">
    <property type="entry name" value="DUF4012"/>
    <property type="match status" value="1"/>
</dbReference>
<keyword evidence="1" id="KW-0472">Membrane</keyword>
<dbReference type="AlphaFoldDB" id="A0A1F4UQA3"/>
<proteinExistence type="predicted"/>
<evidence type="ECO:0000313" key="3">
    <source>
        <dbReference type="Proteomes" id="UP000176608"/>
    </source>
</evidence>
<reference evidence="2 3" key="1">
    <citation type="journal article" date="2016" name="Nat. Commun.">
        <title>Thousands of microbial genomes shed light on interconnected biogeochemical processes in an aquifer system.</title>
        <authorList>
            <person name="Anantharaman K."/>
            <person name="Brown C.T."/>
            <person name="Hug L.A."/>
            <person name="Sharon I."/>
            <person name="Castelle C.J."/>
            <person name="Probst A.J."/>
            <person name="Thomas B.C."/>
            <person name="Singh A."/>
            <person name="Wilkins M.J."/>
            <person name="Karaoz U."/>
            <person name="Brodie E.L."/>
            <person name="Williams K.H."/>
            <person name="Hubbard S.S."/>
            <person name="Banfield J.F."/>
        </authorList>
    </citation>
    <scope>NUCLEOTIDE SEQUENCE [LARGE SCALE GENOMIC DNA]</scope>
</reference>
<comment type="caution">
    <text evidence="2">The sequence shown here is derived from an EMBL/GenBank/DDBJ whole genome shotgun (WGS) entry which is preliminary data.</text>
</comment>
<name>A0A1F4UQA3_UNCKA</name>
<organism evidence="2 3">
    <name type="scientific">candidate division WWE3 bacterium RIFCSPHIGHO2_01_FULL_42_13</name>
    <dbReference type="NCBI Taxonomy" id="1802617"/>
    <lineage>
        <taxon>Bacteria</taxon>
        <taxon>Katanobacteria</taxon>
    </lineage>
</organism>
<gene>
    <name evidence="2" type="ORF">A2886_00760</name>
</gene>
<evidence type="ECO:0000313" key="2">
    <source>
        <dbReference type="EMBL" id="OGC47161.1"/>
    </source>
</evidence>
<keyword evidence="1" id="KW-0812">Transmembrane</keyword>
<sequence>MENSSFYSPRKKPSFNLFKKKVDDKTDPSMNQSVKTSGKNFKDNKLTKRLGAGGGVFLALLGVIALLAFLFVVRPAYAVFAVVTDLRNDGQTLNTTLVARDIIAFKAALDKTEKDLDRAVVARDKNFGWMKSFPLFKGYYGDTEHFVAAGKHGVNAGREFAVLVEPFAQAAGLNIEQDPNLPQGHTGLAEAVATWISVMPDVAANMDGIIVELAGIGREMKSVDASKYPESLFGQPIRQLIMATQGSLANVEEFGPDIKRAFEIIPSLLGVGGEKRFAIIMQNDKEIRATGGFWTNYATFKLSNAMLTSDFSSHDMYSIDFLLESIDAFHTFPTVPAKYNQYLKVERMYARDANISPDFPTAVDQWNYFYDLAAQVAPWEVKPIDGVVAIDTEVVKELLEVTGPVTVNGVTFSADNVVLELENIASLSLSEQAGRKKVLGDLMEGMLLNVFESNDNLWPKLIDKAVDLVRRKHILAVLFDPEAQTLLEKYNLSGRIVDPVAGDYAYVVQTNLGGDKTNWFVTKEITHTLEREGNRWVRTVQIDYTYTPKGGEYGVLEKQFQDWMRLYVPLGSELISVEGSQDEATTSEERNKTVFDGFKILAPNEKASMTFKYYLPDSMLMSDTYRLYVQKQPGIDTEVYNVVVNGEKQTKEIEMDTTFTSEL</sequence>
<keyword evidence="1" id="KW-1133">Transmembrane helix</keyword>
<protein>
    <recommendedName>
        <fullName evidence="4">DUF4012 domain-containing protein</fullName>
    </recommendedName>
</protein>
<accession>A0A1F4UQA3</accession>
<dbReference type="EMBL" id="MEVA01000016">
    <property type="protein sequence ID" value="OGC47161.1"/>
    <property type="molecule type" value="Genomic_DNA"/>
</dbReference>
<evidence type="ECO:0000256" key="1">
    <source>
        <dbReference type="SAM" id="Phobius"/>
    </source>
</evidence>
<evidence type="ECO:0008006" key="4">
    <source>
        <dbReference type="Google" id="ProtNLM"/>
    </source>
</evidence>
<feature type="transmembrane region" description="Helical" evidence="1">
    <location>
        <begin position="50"/>
        <end position="73"/>
    </location>
</feature>
<dbReference type="InterPro" id="IPR025101">
    <property type="entry name" value="DUF4012"/>
</dbReference>
<dbReference type="STRING" id="1802617.A2886_00760"/>